<keyword evidence="5 6" id="KW-0472">Membrane</keyword>
<keyword evidence="4 6" id="KW-1133">Transmembrane helix</keyword>
<feature type="transmembrane region" description="Helical" evidence="6">
    <location>
        <begin position="113"/>
        <end position="133"/>
    </location>
</feature>
<dbReference type="PANTHER" id="PTHR38459:SF1">
    <property type="entry name" value="PROPHAGE BACTOPRENOL-LINKED GLUCOSE TRANSLOCASE HOMOLOG"/>
    <property type="match status" value="1"/>
</dbReference>
<evidence type="ECO:0000259" key="7">
    <source>
        <dbReference type="Pfam" id="PF04138"/>
    </source>
</evidence>
<evidence type="ECO:0000313" key="9">
    <source>
        <dbReference type="Proteomes" id="UP001597187"/>
    </source>
</evidence>
<comment type="subcellular location">
    <subcellularLocation>
        <location evidence="1">Membrane</location>
        <topology evidence="1">Multi-pass membrane protein</topology>
    </subcellularLocation>
</comment>
<feature type="domain" description="GtrA/DPMS transmembrane" evidence="7">
    <location>
        <begin position="20"/>
        <end position="139"/>
    </location>
</feature>
<name>A0ABD6ASS8_9EURY</name>
<dbReference type="GO" id="GO:0016020">
    <property type="term" value="C:membrane"/>
    <property type="evidence" value="ECO:0007669"/>
    <property type="project" value="UniProtKB-SubCell"/>
</dbReference>
<evidence type="ECO:0000256" key="4">
    <source>
        <dbReference type="ARBA" id="ARBA00022989"/>
    </source>
</evidence>
<evidence type="ECO:0000256" key="5">
    <source>
        <dbReference type="ARBA" id="ARBA00023136"/>
    </source>
</evidence>
<dbReference type="PANTHER" id="PTHR38459">
    <property type="entry name" value="PROPHAGE BACTOPRENOL-LINKED GLUCOSE TRANSLOCASE HOMOLOG"/>
    <property type="match status" value="1"/>
</dbReference>
<accession>A0ABD6ASS8</accession>
<dbReference type="InterPro" id="IPR051401">
    <property type="entry name" value="GtrA_CellWall_Glycosyl"/>
</dbReference>
<keyword evidence="3 6" id="KW-0812">Transmembrane</keyword>
<comment type="similarity">
    <text evidence="2">Belongs to the GtrA family.</text>
</comment>
<dbReference type="Pfam" id="PF04138">
    <property type="entry name" value="GtrA_DPMS_TM"/>
    <property type="match status" value="1"/>
</dbReference>
<feature type="transmembrane region" description="Helical" evidence="6">
    <location>
        <begin position="21"/>
        <end position="40"/>
    </location>
</feature>
<dbReference type="AlphaFoldDB" id="A0ABD6ASS8"/>
<dbReference type="EMBL" id="JBHUDC010000003">
    <property type="protein sequence ID" value="MFD1512752.1"/>
    <property type="molecule type" value="Genomic_DNA"/>
</dbReference>
<dbReference type="Proteomes" id="UP001597187">
    <property type="component" value="Unassembled WGS sequence"/>
</dbReference>
<feature type="transmembrane region" description="Helical" evidence="6">
    <location>
        <begin position="86"/>
        <end position="107"/>
    </location>
</feature>
<gene>
    <name evidence="8" type="ORF">ACFSBT_05580</name>
</gene>
<evidence type="ECO:0000256" key="3">
    <source>
        <dbReference type="ARBA" id="ARBA00022692"/>
    </source>
</evidence>
<keyword evidence="9" id="KW-1185">Reference proteome</keyword>
<evidence type="ECO:0000256" key="1">
    <source>
        <dbReference type="ARBA" id="ARBA00004141"/>
    </source>
</evidence>
<sequence>MTTALLARAVDRPLAVRLRRFVLVGTVAAGLQMLLLSAFVEVGEVNYLLAATVAIEITILVQYVLNNAYTFGDRSNDGRHEFLRGLLTTNLVRGSAIPIQLGVLFALVEWVGLLYLLANGVAIVVSGLYRYVLDARFTWGG</sequence>
<organism evidence="8 9">
    <name type="scientific">Halomarina rubra</name>
    <dbReference type="NCBI Taxonomy" id="2071873"/>
    <lineage>
        <taxon>Archaea</taxon>
        <taxon>Methanobacteriati</taxon>
        <taxon>Methanobacteriota</taxon>
        <taxon>Stenosarchaea group</taxon>
        <taxon>Halobacteria</taxon>
        <taxon>Halobacteriales</taxon>
        <taxon>Natronomonadaceae</taxon>
        <taxon>Halomarina</taxon>
    </lineage>
</organism>
<comment type="caution">
    <text evidence="8">The sequence shown here is derived from an EMBL/GenBank/DDBJ whole genome shotgun (WGS) entry which is preliminary data.</text>
</comment>
<proteinExistence type="inferred from homology"/>
<evidence type="ECO:0000256" key="2">
    <source>
        <dbReference type="ARBA" id="ARBA00009399"/>
    </source>
</evidence>
<feature type="transmembrane region" description="Helical" evidence="6">
    <location>
        <begin position="46"/>
        <end position="65"/>
    </location>
</feature>
<dbReference type="InterPro" id="IPR007267">
    <property type="entry name" value="GtrA_DPMS_TM"/>
</dbReference>
<protein>
    <submittedName>
        <fullName evidence="8">GtrA family protein</fullName>
    </submittedName>
</protein>
<reference evidence="8 9" key="1">
    <citation type="journal article" date="2019" name="Int. J. Syst. Evol. Microbiol.">
        <title>The Global Catalogue of Microorganisms (GCM) 10K type strain sequencing project: providing services to taxonomists for standard genome sequencing and annotation.</title>
        <authorList>
            <consortium name="The Broad Institute Genomics Platform"/>
            <consortium name="The Broad Institute Genome Sequencing Center for Infectious Disease"/>
            <person name="Wu L."/>
            <person name="Ma J."/>
        </authorList>
    </citation>
    <scope>NUCLEOTIDE SEQUENCE [LARGE SCALE GENOMIC DNA]</scope>
    <source>
        <strain evidence="8 9">CGMCC 1.12563</strain>
    </source>
</reference>
<evidence type="ECO:0000256" key="6">
    <source>
        <dbReference type="SAM" id="Phobius"/>
    </source>
</evidence>
<evidence type="ECO:0000313" key="8">
    <source>
        <dbReference type="EMBL" id="MFD1512752.1"/>
    </source>
</evidence>
<dbReference type="RefSeq" id="WP_250872732.1">
    <property type="nucleotide sequence ID" value="NZ_JALXFV010000003.1"/>
</dbReference>